<feature type="region of interest" description="Disordered" evidence="1">
    <location>
        <begin position="123"/>
        <end position="155"/>
    </location>
</feature>
<feature type="region of interest" description="Disordered" evidence="1">
    <location>
        <begin position="281"/>
        <end position="347"/>
    </location>
</feature>
<evidence type="ECO:0000256" key="1">
    <source>
        <dbReference type="SAM" id="MobiDB-lite"/>
    </source>
</evidence>
<feature type="compositionally biased region" description="Low complexity" evidence="1">
    <location>
        <begin position="14"/>
        <end position="27"/>
    </location>
</feature>
<name>A0A0A9FCC7_ARUDO</name>
<feature type="compositionally biased region" description="Polar residues" evidence="1">
    <location>
        <begin position="32"/>
        <end position="48"/>
    </location>
</feature>
<dbReference type="PANTHER" id="PTHR45224">
    <property type="entry name" value="OS01G0527900 PROTEIN-RELATED"/>
    <property type="match status" value="1"/>
</dbReference>
<organism evidence="2">
    <name type="scientific">Arundo donax</name>
    <name type="common">Giant reed</name>
    <name type="synonym">Donax arundinaceus</name>
    <dbReference type="NCBI Taxonomy" id="35708"/>
    <lineage>
        <taxon>Eukaryota</taxon>
        <taxon>Viridiplantae</taxon>
        <taxon>Streptophyta</taxon>
        <taxon>Embryophyta</taxon>
        <taxon>Tracheophyta</taxon>
        <taxon>Spermatophyta</taxon>
        <taxon>Magnoliopsida</taxon>
        <taxon>Liliopsida</taxon>
        <taxon>Poales</taxon>
        <taxon>Poaceae</taxon>
        <taxon>PACMAD clade</taxon>
        <taxon>Arundinoideae</taxon>
        <taxon>Arundineae</taxon>
        <taxon>Arundo</taxon>
    </lineage>
</organism>
<accession>A0A0A9FCC7</accession>
<reference evidence="2" key="2">
    <citation type="journal article" date="2015" name="Data Brief">
        <title>Shoot transcriptome of the giant reed, Arundo donax.</title>
        <authorList>
            <person name="Barrero R.A."/>
            <person name="Guerrero F.D."/>
            <person name="Moolhuijzen P."/>
            <person name="Goolsby J.A."/>
            <person name="Tidwell J."/>
            <person name="Bellgard S.E."/>
            <person name="Bellgard M.I."/>
        </authorList>
    </citation>
    <scope>NUCLEOTIDE SEQUENCE</scope>
    <source>
        <tissue evidence="2">Shoot tissue taken approximately 20 cm above the soil surface</tissue>
    </source>
</reference>
<evidence type="ECO:0000313" key="2">
    <source>
        <dbReference type="EMBL" id="JAE10002.1"/>
    </source>
</evidence>
<feature type="compositionally biased region" description="Basic and acidic residues" evidence="1">
    <location>
        <begin position="313"/>
        <end position="324"/>
    </location>
</feature>
<reference evidence="2" key="1">
    <citation type="submission" date="2014-09" db="EMBL/GenBank/DDBJ databases">
        <authorList>
            <person name="Magalhaes I.L.F."/>
            <person name="Oliveira U."/>
            <person name="Santos F.R."/>
            <person name="Vidigal T.H.D.A."/>
            <person name="Brescovit A.D."/>
            <person name="Santos A.J."/>
        </authorList>
    </citation>
    <scope>NUCLEOTIDE SEQUENCE</scope>
    <source>
        <tissue evidence="2">Shoot tissue taken approximately 20 cm above the soil surface</tissue>
    </source>
</reference>
<dbReference type="EMBL" id="GBRH01187894">
    <property type="protein sequence ID" value="JAE10002.1"/>
    <property type="molecule type" value="Transcribed_RNA"/>
</dbReference>
<feature type="region of interest" description="Disordered" evidence="1">
    <location>
        <begin position="1"/>
        <end position="77"/>
    </location>
</feature>
<proteinExistence type="predicted"/>
<dbReference type="AlphaFoldDB" id="A0A0A9FCC7"/>
<sequence>MDSSHRNFTQMLNQGSPSQYSDSSQNSPPTPQSHFQFTPPNFLQNFNPFGTPGNQPPYGYSSRFQGPQQQGGWVQPTSPNFQGFQPQESFIPSPFQFGSSSSRPPSVLHFGGAAATNSAFQGAEFTSPCPTRQKEKEAVNIDESSDSSEEEPKRGRINWSEEENLRLLSSWLHSSVDPVNGNDKKSEYYWKEVVATFNSNAPPNAPKRSVRQLRTHWGGVKRDITKFCGLYGRVRSTWSSGESDEMIMNKAHVMYKKENKDRPFTLEYMWKVVKDLPKWRRVMQKDNTNNKRTKNTESGAYTSSSNQETEEESVGKEKRPEGQKTAKARLKGKGKSATPSPLGSQPSQNMIMYREAMSIKAAAMQKSSRDKMYRTYLKLLDRDTSTFNEAQLKRHELILDQLAKELAEEE</sequence>
<feature type="compositionally biased region" description="Polar residues" evidence="1">
    <location>
        <begin position="1"/>
        <end position="13"/>
    </location>
</feature>
<dbReference type="PANTHER" id="PTHR45224:SF16">
    <property type="entry name" value="OS01G0527900 PROTEIN"/>
    <property type="match status" value="1"/>
</dbReference>
<protein>
    <submittedName>
        <fullName evidence="2">Uncharacterized protein</fullName>
    </submittedName>
</protein>
<feature type="compositionally biased region" description="Polar residues" evidence="1">
    <location>
        <begin position="337"/>
        <end position="347"/>
    </location>
</feature>